<feature type="domain" description="HNH nuclease" evidence="1">
    <location>
        <begin position="154"/>
        <end position="216"/>
    </location>
</feature>
<reference evidence="2 3" key="1">
    <citation type="submission" date="2024-06" db="EMBL/GenBank/DDBJ databases">
        <title>The Natural Products Discovery Center: Release of the First 8490 Sequenced Strains for Exploring Actinobacteria Biosynthetic Diversity.</title>
        <authorList>
            <person name="Kalkreuter E."/>
            <person name="Kautsar S.A."/>
            <person name="Yang D."/>
            <person name="Bader C.D."/>
            <person name="Teijaro C.N."/>
            <person name="Fluegel L."/>
            <person name="Davis C.M."/>
            <person name="Simpson J.R."/>
            <person name="Lauterbach L."/>
            <person name="Steele A.D."/>
            <person name="Gui C."/>
            <person name="Meng S."/>
            <person name="Li G."/>
            <person name="Viehrig K."/>
            <person name="Ye F."/>
            <person name="Su P."/>
            <person name="Kiefer A.F."/>
            <person name="Nichols A."/>
            <person name="Cepeda A.J."/>
            <person name="Yan W."/>
            <person name="Fan B."/>
            <person name="Jiang Y."/>
            <person name="Adhikari A."/>
            <person name="Zheng C.-J."/>
            <person name="Schuster L."/>
            <person name="Cowan T.M."/>
            <person name="Smanski M.J."/>
            <person name="Chevrette M.G."/>
            <person name="De Carvalho L.P.S."/>
            <person name="Shen B."/>
        </authorList>
    </citation>
    <scope>NUCLEOTIDE SEQUENCE [LARGE SCALE GENOMIC DNA]</scope>
    <source>
        <strain evidence="2 3">NPDC048946</strain>
    </source>
</reference>
<evidence type="ECO:0000313" key="2">
    <source>
        <dbReference type="EMBL" id="MEU8136327.1"/>
    </source>
</evidence>
<accession>A0ABV3DM88</accession>
<sequence length="248" mass="27514">MLEKEQGTDGRWRKVPDGPSCIPGWLVQYAKPHRDLQVIVRRKQHEDGRFYDYEYGLACTLHDSGHPVGRHLVPGARQGAYTEANKLWCPGCTPGTVAALLPTESVPGETDTAPAPGTSPAPVDYRRRVQVLEDAGHVALMPQEAVRRQRRLREARSLVIARSGGRCESPLCASHGFREVSRTGEPILEVDHVQDLSRGGADHPANMVALCPNCHAVKTHGRQGEQLRELLRDTARKRHAEAMQYMRG</sequence>
<name>A0ABV3DM88_9ACTN</name>
<dbReference type="GO" id="GO:0004519">
    <property type="term" value="F:endonuclease activity"/>
    <property type="evidence" value="ECO:0007669"/>
    <property type="project" value="UniProtKB-KW"/>
</dbReference>
<keyword evidence="2" id="KW-0540">Nuclease</keyword>
<proteinExistence type="predicted"/>
<dbReference type="Pfam" id="PF01844">
    <property type="entry name" value="HNH"/>
    <property type="match status" value="1"/>
</dbReference>
<dbReference type="InterPro" id="IPR003615">
    <property type="entry name" value="HNH_nuc"/>
</dbReference>
<keyword evidence="3" id="KW-1185">Reference proteome</keyword>
<dbReference type="CDD" id="cd00085">
    <property type="entry name" value="HNHc"/>
    <property type="match status" value="1"/>
</dbReference>
<dbReference type="RefSeq" id="WP_358356760.1">
    <property type="nucleotide sequence ID" value="NZ_JBEZFP010000061.1"/>
</dbReference>
<dbReference type="SMART" id="SM00507">
    <property type="entry name" value="HNHc"/>
    <property type="match status" value="1"/>
</dbReference>
<protein>
    <submittedName>
        <fullName evidence="2">HNH endonuclease signature motif containing protein</fullName>
    </submittedName>
</protein>
<gene>
    <name evidence="2" type="ORF">AB0C36_22810</name>
</gene>
<dbReference type="EMBL" id="JBEZFP010000061">
    <property type="protein sequence ID" value="MEU8136327.1"/>
    <property type="molecule type" value="Genomic_DNA"/>
</dbReference>
<dbReference type="Proteomes" id="UP001551482">
    <property type="component" value="Unassembled WGS sequence"/>
</dbReference>
<dbReference type="InterPro" id="IPR002711">
    <property type="entry name" value="HNH"/>
</dbReference>
<organism evidence="2 3">
    <name type="scientific">Streptodolium elevatio</name>
    <dbReference type="NCBI Taxonomy" id="3157996"/>
    <lineage>
        <taxon>Bacteria</taxon>
        <taxon>Bacillati</taxon>
        <taxon>Actinomycetota</taxon>
        <taxon>Actinomycetes</taxon>
        <taxon>Kitasatosporales</taxon>
        <taxon>Streptomycetaceae</taxon>
        <taxon>Streptodolium</taxon>
    </lineage>
</organism>
<keyword evidence="2" id="KW-0378">Hydrolase</keyword>
<evidence type="ECO:0000313" key="3">
    <source>
        <dbReference type="Proteomes" id="UP001551482"/>
    </source>
</evidence>
<evidence type="ECO:0000259" key="1">
    <source>
        <dbReference type="SMART" id="SM00507"/>
    </source>
</evidence>
<comment type="caution">
    <text evidence="2">The sequence shown here is derived from an EMBL/GenBank/DDBJ whole genome shotgun (WGS) entry which is preliminary data.</text>
</comment>
<keyword evidence="2" id="KW-0255">Endonuclease</keyword>
<dbReference type="Gene3D" id="1.10.30.50">
    <property type="match status" value="1"/>
</dbReference>